<feature type="compositionally biased region" description="Low complexity" evidence="1">
    <location>
        <begin position="37"/>
        <end position="64"/>
    </location>
</feature>
<keyword evidence="3" id="KW-1185">Reference proteome</keyword>
<dbReference type="RefSeq" id="WP_344906148.1">
    <property type="nucleotide sequence ID" value="NZ_BAABAS010000027.1"/>
</dbReference>
<accession>A0ABP8CN01</accession>
<comment type="caution">
    <text evidence="2">The sequence shown here is derived from an EMBL/GenBank/DDBJ whole genome shotgun (WGS) entry which is preliminary data.</text>
</comment>
<name>A0ABP8CN01_9ACTN</name>
<gene>
    <name evidence="2" type="ORF">GCM10022254_69320</name>
</gene>
<dbReference type="Proteomes" id="UP001501710">
    <property type="component" value="Unassembled WGS sequence"/>
</dbReference>
<sequence length="180" mass="17672">MWVRIAGYGGSALLAAAAVAVLLMPLLDDGKRGAGTAGAQASAAPSAARPPSGQPASPAAPTPGRDGGSTYPGEQGDGGPPIPEQGGSGGVSLCPRGAASYRAARDGVDVVVRVSASGAVRAELTLGGGEAPESRQTTVRGGGQHTFHFTGVAPGLVQRVKVTTISVGITMQTCYARPVA</sequence>
<evidence type="ECO:0000256" key="1">
    <source>
        <dbReference type="SAM" id="MobiDB-lite"/>
    </source>
</evidence>
<feature type="region of interest" description="Disordered" evidence="1">
    <location>
        <begin position="33"/>
        <end position="93"/>
    </location>
</feature>
<protein>
    <submittedName>
        <fullName evidence="2">Uncharacterized protein</fullName>
    </submittedName>
</protein>
<evidence type="ECO:0000313" key="3">
    <source>
        <dbReference type="Proteomes" id="UP001501710"/>
    </source>
</evidence>
<reference evidence="3" key="1">
    <citation type="journal article" date="2019" name="Int. J. Syst. Evol. Microbiol.">
        <title>The Global Catalogue of Microorganisms (GCM) 10K type strain sequencing project: providing services to taxonomists for standard genome sequencing and annotation.</title>
        <authorList>
            <consortium name="The Broad Institute Genomics Platform"/>
            <consortium name="The Broad Institute Genome Sequencing Center for Infectious Disease"/>
            <person name="Wu L."/>
            <person name="Ma J."/>
        </authorList>
    </citation>
    <scope>NUCLEOTIDE SEQUENCE [LARGE SCALE GENOMIC DNA]</scope>
    <source>
        <strain evidence="3">JCM 17440</strain>
    </source>
</reference>
<dbReference type="EMBL" id="BAABAS010000027">
    <property type="protein sequence ID" value="GAA4241250.1"/>
    <property type="molecule type" value="Genomic_DNA"/>
</dbReference>
<evidence type="ECO:0000313" key="2">
    <source>
        <dbReference type="EMBL" id="GAA4241250.1"/>
    </source>
</evidence>
<proteinExistence type="predicted"/>
<organism evidence="2 3">
    <name type="scientific">Actinomadura meridiana</name>
    <dbReference type="NCBI Taxonomy" id="559626"/>
    <lineage>
        <taxon>Bacteria</taxon>
        <taxon>Bacillati</taxon>
        <taxon>Actinomycetota</taxon>
        <taxon>Actinomycetes</taxon>
        <taxon>Streptosporangiales</taxon>
        <taxon>Thermomonosporaceae</taxon>
        <taxon>Actinomadura</taxon>
    </lineage>
</organism>